<name>A0A5J5B0Y1_9ASTE</name>
<keyword evidence="2" id="KW-1185">Reference proteome</keyword>
<dbReference type="EMBL" id="CM018039">
    <property type="protein sequence ID" value="KAA8536264.1"/>
    <property type="molecule type" value="Genomic_DNA"/>
</dbReference>
<reference evidence="1 2" key="1">
    <citation type="submission" date="2019-09" db="EMBL/GenBank/DDBJ databases">
        <title>A chromosome-level genome assembly of the Chinese tupelo Nyssa sinensis.</title>
        <authorList>
            <person name="Yang X."/>
            <person name="Kang M."/>
            <person name="Yang Y."/>
            <person name="Xiong H."/>
            <person name="Wang M."/>
            <person name="Zhang Z."/>
            <person name="Wang Z."/>
            <person name="Wu H."/>
            <person name="Ma T."/>
            <person name="Liu J."/>
            <person name="Xi Z."/>
        </authorList>
    </citation>
    <scope>NUCLEOTIDE SEQUENCE [LARGE SCALE GENOMIC DNA]</scope>
    <source>
        <strain evidence="1">J267</strain>
        <tissue evidence="1">Leaf</tissue>
    </source>
</reference>
<evidence type="ECO:0000313" key="2">
    <source>
        <dbReference type="Proteomes" id="UP000325577"/>
    </source>
</evidence>
<evidence type="ECO:0000313" key="1">
    <source>
        <dbReference type="EMBL" id="KAA8536264.1"/>
    </source>
</evidence>
<organism evidence="1 2">
    <name type="scientific">Nyssa sinensis</name>
    <dbReference type="NCBI Taxonomy" id="561372"/>
    <lineage>
        <taxon>Eukaryota</taxon>
        <taxon>Viridiplantae</taxon>
        <taxon>Streptophyta</taxon>
        <taxon>Embryophyta</taxon>
        <taxon>Tracheophyta</taxon>
        <taxon>Spermatophyta</taxon>
        <taxon>Magnoliopsida</taxon>
        <taxon>eudicotyledons</taxon>
        <taxon>Gunneridae</taxon>
        <taxon>Pentapetalae</taxon>
        <taxon>asterids</taxon>
        <taxon>Cornales</taxon>
        <taxon>Nyssaceae</taxon>
        <taxon>Nyssa</taxon>
    </lineage>
</organism>
<accession>A0A5J5B0Y1</accession>
<dbReference type="Proteomes" id="UP000325577">
    <property type="component" value="Linkage Group LG16"/>
</dbReference>
<sequence length="90" mass="10325">MLLGQPSPDIMCQLLEQCSENYCYREATFLLIGEICFLWLLQPASGLCNIKDEMYSEGKTSVAYGFLGLMKLNGYTNCHILWNVQAWNYN</sequence>
<protein>
    <submittedName>
        <fullName evidence="1">Uncharacterized protein</fullName>
    </submittedName>
</protein>
<proteinExistence type="predicted"/>
<dbReference type="AlphaFoldDB" id="A0A5J5B0Y1"/>
<gene>
    <name evidence="1" type="ORF">F0562_028742</name>
</gene>